<dbReference type="GO" id="GO:0046872">
    <property type="term" value="F:metal ion binding"/>
    <property type="evidence" value="ECO:0007669"/>
    <property type="project" value="UniProtKB-KW"/>
</dbReference>
<comment type="cofactor">
    <cofactor evidence="1">
        <name>Zn(2+)</name>
        <dbReference type="ChEBI" id="CHEBI:29105"/>
    </cofactor>
</comment>
<dbReference type="SUPFAM" id="SSF53187">
    <property type="entry name" value="Zn-dependent exopeptidases"/>
    <property type="match status" value="1"/>
</dbReference>
<dbReference type="InterPro" id="IPR055438">
    <property type="entry name" value="AstE_AspA_cat"/>
</dbReference>
<dbReference type="PANTHER" id="PTHR15162">
    <property type="entry name" value="ASPARTOACYLASE"/>
    <property type="match status" value="1"/>
</dbReference>
<dbReference type="GO" id="GO:0016788">
    <property type="term" value="F:hydrolase activity, acting on ester bonds"/>
    <property type="evidence" value="ECO:0007669"/>
    <property type="project" value="InterPro"/>
</dbReference>
<dbReference type="InterPro" id="IPR050178">
    <property type="entry name" value="AspA/AstE_fam"/>
</dbReference>
<evidence type="ECO:0000313" key="6">
    <source>
        <dbReference type="EMBL" id="PIP24474.1"/>
    </source>
</evidence>
<dbReference type="Pfam" id="PF24827">
    <property type="entry name" value="AstE_AspA_cat"/>
    <property type="match status" value="1"/>
</dbReference>
<feature type="domain" description="Succinylglutamate desuccinylase/Aspartoacylase catalytic" evidence="5">
    <location>
        <begin position="15"/>
        <end position="185"/>
    </location>
</feature>
<accession>A0A2G9YYY7</accession>
<dbReference type="Gene3D" id="3.40.630.10">
    <property type="entry name" value="Zn peptidases"/>
    <property type="match status" value="1"/>
</dbReference>
<name>A0A2G9YYY7_9BACT</name>
<evidence type="ECO:0000256" key="1">
    <source>
        <dbReference type="ARBA" id="ARBA00001947"/>
    </source>
</evidence>
<dbReference type="AlphaFoldDB" id="A0A2G9YYY7"/>
<dbReference type="EMBL" id="PCRQ01000017">
    <property type="protein sequence ID" value="PIP24474.1"/>
    <property type="molecule type" value="Genomic_DNA"/>
</dbReference>
<organism evidence="6 7">
    <name type="scientific">Candidatus Nealsonbacteria bacterium CG23_combo_of_CG06-09_8_20_14_all_37_18</name>
    <dbReference type="NCBI Taxonomy" id="1974720"/>
    <lineage>
        <taxon>Bacteria</taxon>
        <taxon>Candidatus Nealsoniibacteriota</taxon>
    </lineage>
</organism>
<sequence length="272" mass="30686">MLIKNTIIKKIGGKPGKTVAVFCGVHGNEKAGVYAVTNVLKNVKIKKGVVYFVYANPEAIKRNIRMIKKNLNRCFLKDNKGKTPEDKRARKLMKILDKCDGLLDLHASNVEKATPFVICEKQSYALAKIFDVGIVSSGWDRIEPGATDGYMNKKKGALSLGIECGYAGESEKNMQLAKKSIFQFLQFFGLMDKRVDFNKREQKNINVTKAIKKNTDNFYFTKKWKDFDLLKKGEIIAYDSRKKHIAGKNECIIFANASKKKGQEAFIIGKVK</sequence>
<dbReference type="PANTHER" id="PTHR15162:SF7">
    <property type="entry name" value="SUCCINYLGLUTAMATE DESUCCINYLASE"/>
    <property type="match status" value="1"/>
</dbReference>
<comment type="caution">
    <text evidence="6">The sequence shown here is derived from an EMBL/GenBank/DDBJ whole genome shotgun (WGS) entry which is preliminary data.</text>
</comment>
<keyword evidence="3" id="KW-0378">Hydrolase</keyword>
<evidence type="ECO:0000256" key="3">
    <source>
        <dbReference type="ARBA" id="ARBA00022801"/>
    </source>
</evidence>
<dbReference type="Proteomes" id="UP000229952">
    <property type="component" value="Unassembled WGS sequence"/>
</dbReference>
<evidence type="ECO:0000256" key="2">
    <source>
        <dbReference type="ARBA" id="ARBA00022723"/>
    </source>
</evidence>
<evidence type="ECO:0000259" key="5">
    <source>
        <dbReference type="Pfam" id="PF24827"/>
    </source>
</evidence>
<evidence type="ECO:0000313" key="7">
    <source>
        <dbReference type="Proteomes" id="UP000229952"/>
    </source>
</evidence>
<protein>
    <recommendedName>
        <fullName evidence="5">Succinylglutamate desuccinylase/Aspartoacylase catalytic domain-containing protein</fullName>
    </recommendedName>
</protein>
<keyword evidence="2" id="KW-0479">Metal-binding</keyword>
<proteinExistence type="predicted"/>
<evidence type="ECO:0000256" key="4">
    <source>
        <dbReference type="ARBA" id="ARBA00022833"/>
    </source>
</evidence>
<keyword evidence="4" id="KW-0862">Zinc</keyword>
<gene>
    <name evidence="6" type="ORF">COX35_00485</name>
</gene>
<dbReference type="GO" id="GO:0005829">
    <property type="term" value="C:cytosol"/>
    <property type="evidence" value="ECO:0007669"/>
    <property type="project" value="TreeGrafter"/>
</dbReference>
<reference evidence="6 7" key="1">
    <citation type="submission" date="2017-09" db="EMBL/GenBank/DDBJ databases">
        <title>Depth-based differentiation of microbial function through sediment-hosted aquifers and enrichment of novel symbionts in the deep terrestrial subsurface.</title>
        <authorList>
            <person name="Probst A.J."/>
            <person name="Ladd B."/>
            <person name="Jarett J.K."/>
            <person name="Geller-Mcgrath D.E."/>
            <person name="Sieber C.M."/>
            <person name="Emerson J.B."/>
            <person name="Anantharaman K."/>
            <person name="Thomas B.C."/>
            <person name="Malmstrom R."/>
            <person name="Stieglmeier M."/>
            <person name="Klingl A."/>
            <person name="Woyke T."/>
            <person name="Ryan C.M."/>
            <person name="Banfield J.F."/>
        </authorList>
    </citation>
    <scope>NUCLEOTIDE SEQUENCE [LARGE SCALE GENOMIC DNA]</scope>
    <source>
        <strain evidence="6">CG23_combo_of_CG06-09_8_20_14_all_37_18</strain>
    </source>
</reference>